<dbReference type="InterPro" id="IPR006311">
    <property type="entry name" value="TAT_signal"/>
</dbReference>
<dbReference type="Proteomes" id="UP000515312">
    <property type="component" value="Chromosome"/>
</dbReference>
<keyword evidence="1" id="KW-0472">Membrane</keyword>
<evidence type="ECO:0000313" key="2">
    <source>
        <dbReference type="EMBL" id="QNI30266.1"/>
    </source>
</evidence>
<dbReference type="SUPFAM" id="SSF47240">
    <property type="entry name" value="Ferritin-like"/>
    <property type="match status" value="1"/>
</dbReference>
<reference evidence="2 3" key="1">
    <citation type="submission" date="2020-08" db="EMBL/GenBank/DDBJ databases">
        <title>Edaphobacter telluris sp. nov. and Acidobacterium dinghuensis sp. nov., two acidobacteria isolated from forest soil.</title>
        <authorList>
            <person name="Fu J."/>
            <person name="Qiu L."/>
        </authorList>
    </citation>
    <scope>NUCLEOTIDE SEQUENCE [LARGE SCALE GENOMIC DNA]</scope>
    <source>
        <strain evidence="2">4Y35</strain>
    </source>
</reference>
<dbReference type="PROSITE" id="PS51318">
    <property type="entry name" value="TAT"/>
    <property type="match status" value="1"/>
</dbReference>
<name>A0A7G8BCJ6_9BACT</name>
<dbReference type="InterPro" id="IPR009078">
    <property type="entry name" value="Ferritin-like_SF"/>
</dbReference>
<dbReference type="InterPro" id="IPR052965">
    <property type="entry name" value="Pigment-catalase-like"/>
</dbReference>
<sequence length="269" mass="28261">MKKERVNRVTGSRRTFLKGAGIAGVGLATGAVVSGRLFSREQSVHAAAYSDAEILNFALNLEYLEAEFYAMSTYGATLVRLGVIKEEDESGPTTGGQRVPGFAASPAADMATALRTDEIDHVLYLRAALGSNAVKKPAIDLNALGYGFASTHSWMELARQFEDVGVSAYLGAAPLISSSTYLAAAAAILATEAQHSGSVRFACIMNGVTSPAVDSIDIPPTSKNFYDVNSHALSIPRTPSQVLNIVYHGGKCSGGFFPDGMNGSIVCQS</sequence>
<keyword evidence="3" id="KW-1185">Reference proteome</keyword>
<dbReference type="AlphaFoldDB" id="A0A7G8BCJ6"/>
<organism evidence="2 3">
    <name type="scientific">Alloacidobacterium dinghuense</name>
    <dbReference type="NCBI Taxonomy" id="2763107"/>
    <lineage>
        <taxon>Bacteria</taxon>
        <taxon>Pseudomonadati</taxon>
        <taxon>Acidobacteriota</taxon>
        <taxon>Terriglobia</taxon>
        <taxon>Terriglobales</taxon>
        <taxon>Acidobacteriaceae</taxon>
        <taxon>Alloacidobacterium</taxon>
    </lineage>
</organism>
<evidence type="ECO:0000313" key="3">
    <source>
        <dbReference type="Proteomes" id="UP000515312"/>
    </source>
</evidence>
<proteinExistence type="predicted"/>
<dbReference type="NCBIfam" id="TIGR01409">
    <property type="entry name" value="TAT_signal_seq"/>
    <property type="match status" value="1"/>
</dbReference>
<keyword evidence="1" id="KW-0812">Transmembrane</keyword>
<dbReference type="PANTHER" id="PTHR31694">
    <property type="entry name" value="DESICCATION-LIKE PROTEIN"/>
    <property type="match status" value="1"/>
</dbReference>
<dbReference type="RefSeq" id="WP_186740026.1">
    <property type="nucleotide sequence ID" value="NZ_CP060394.1"/>
</dbReference>
<evidence type="ECO:0000256" key="1">
    <source>
        <dbReference type="SAM" id="Phobius"/>
    </source>
</evidence>
<feature type="transmembrane region" description="Helical" evidence="1">
    <location>
        <begin position="20"/>
        <end position="38"/>
    </location>
</feature>
<keyword evidence="1" id="KW-1133">Transmembrane helix</keyword>
<dbReference type="KEGG" id="adin:H7849_13840"/>
<dbReference type="EMBL" id="CP060394">
    <property type="protein sequence ID" value="QNI30266.1"/>
    <property type="molecule type" value="Genomic_DNA"/>
</dbReference>
<gene>
    <name evidence="2" type="ORF">H7849_13840</name>
</gene>
<dbReference type="PANTHER" id="PTHR31694:SF26">
    <property type="entry name" value="OS05G0151100 PROTEIN"/>
    <property type="match status" value="1"/>
</dbReference>
<dbReference type="InterPro" id="IPR019546">
    <property type="entry name" value="TAT_signal_bac_arc"/>
</dbReference>
<protein>
    <submittedName>
        <fullName evidence="2">Ferritin-like domain-containing protein</fullName>
    </submittedName>
</protein>
<dbReference type="Pfam" id="PF13668">
    <property type="entry name" value="Ferritin_2"/>
    <property type="match status" value="1"/>
</dbReference>
<accession>A0A7G8BCJ6</accession>